<dbReference type="Pfam" id="PF12161">
    <property type="entry name" value="HsdM_N"/>
    <property type="match status" value="1"/>
</dbReference>
<dbReference type="PANTHER" id="PTHR42933:SF3">
    <property type="entry name" value="TYPE I RESTRICTION ENZYME MJAVIII METHYLASE SUBUNIT"/>
    <property type="match status" value="1"/>
</dbReference>
<dbReference type="RefSeq" id="WP_147932572.1">
    <property type="nucleotide sequence ID" value="NZ_VOXD01000043.1"/>
</dbReference>
<feature type="domain" description="N6 adenine-specific DNA methyltransferase N-terminal" evidence="9">
    <location>
        <begin position="10"/>
        <end position="135"/>
    </location>
</feature>
<comment type="caution">
    <text evidence="10">The sequence shown here is derived from an EMBL/GenBank/DDBJ whole genome shotgun (WGS) entry which is preliminary data.</text>
</comment>
<dbReference type="Gene3D" id="1.20.1260.30">
    <property type="match status" value="2"/>
</dbReference>
<dbReference type="GO" id="GO:0009307">
    <property type="term" value="P:DNA restriction-modification system"/>
    <property type="evidence" value="ECO:0007669"/>
    <property type="project" value="UniProtKB-KW"/>
</dbReference>
<dbReference type="EC" id="2.1.1.72" evidence="2"/>
<dbReference type="PANTHER" id="PTHR42933">
    <property type="entry name" value="SLR6095 PROTEIN"/>
    <property type="match status" value="1"/>
</dbReference>
<dbReference type="InterPro" id="IPR051537">
    <property type="entry name" value="DNA_Adenine_Mtase"/>
</dbReference>
<evidence type="ECO:0000256" key="7">
    <source>
        <dbReference type="ARBA" id="ARBA00047942"/>
    </source>
</evidence>
<accession>A0A5C7FI44</accession>
<evidence type="ECO:0000256" key="5">
    <source>
        <dbReference type="ARBA" id="ARBA00022691"/>
    </source>
</evidence>
<evidence type="ECO:0000256" key="1">
    <source>
        <dbReference type="ARBA" id="ARBA00006594"/>
    </source>
</evidence>
<name>A0A5C7FI44_9BACT</name>
<evidence type="ECO:0000313" key="10">
    <source>
        <dbReference type="EMBL" id="TXF85964.1"/>
    </source>
</evidence>
<keyword evidence="6" id="KW-0680">Restriction system</keyword>
<dbReference type="Proteomes" id="UP000321907">
    <property type="component" value="Unassembled WGS sequence"/>
</dbReference>
<dbReference type="OrthoDB" id="9814572at2"/>
<dbReference type="InterPro" id="IPR038333">
    <property type="entry name" value="T1MK-like_N_sf"/>
</dbReference>
<dbReference type="GO" id="GO:0003677">
    <property type="term" value="F:DNA binding"/>
    <property type="evidence" value="ECO:0007669"/>
    <property type="project" value="InterPro"/>
</dbReference>
<evidence type="ECO:0000256" key="3">
    <source>
        <dbReference type="ARBA" id="ARBA00022603"/>
    </source>
</evidence>
<keyword evidence="4 10" id="KW-0808">Transferase</keyword>
<proteinExistence type="inferred from homology"/>
<dbReference type="PRINTS" id="PR00507">
    <property type="entry name" value="N12N6MTFRASE"/>
</dbReference>
<dbReference type="PROSITE" id="PS00092">
    <property type="entry name" value="N6_MTASE"/>
    <property type="match status" value="1"/>
</dbReference>
<feature type="domain" description="DNA methylase adenine-specific" evidence="8">
    <location>
        <begin position="149"/>
        <end position="486"/>
    </location>
</feature>
<evidence type="ECO:0000259" key="8">
    <source>
        <dbReference type="Pfam" id="PF02384"/>
    </source>
</evidence>
<comment type="catalytic activity">
    <reaction evidence="7">
        <text>a 2'-deoxyadenosine in DNA + S-adenosyl-L-methionine = an N(6)-methyl-2'-deoxyadenosine in DNA + S-adenosyl-L-homocysteine + H(+)</text>
        <dbReference type="Rhea" id="RHEA:15197"/>
        <dbReference type="Rhea" id="RHEA-COMP:12418"/>
        <dbReference type="Rhea" id="RHEA-COMP:12419"/>
        <dbReference type="ChEBI" id="CHEBI:15378"/>
        <dbReference type="ChEBI" id="CHEBI:57856"/>
        <dbReference type="ChEBI" id="CHEBI:59789"/>
        <dbReference type="ChEBI" id="CHEBI:90615"/>
        <dbReference type="ChEBI" id="CHEBI:90616"/>
        <dbReference type="EC" id="2.1.1.72"/>
    </reaction>
</comment>
<evidence type="ECO:0000313" key="11">
    <source>
        <dbReference type="Proteomes" id="UP000321907"/>
    </source>
</evidence>
<organism evidence="10 11">
    <name type="scientific">Neolewinella aurantiaca</name>
    <dbReference type="NCBI Taxonomy" id="2602767"/>
    <lineage>
        <taxon>Bacteria</taxon>
        <taxon>Pseudomonadati</taxon>
        <taxon>Bacteroidota</taxon>
        <taxon>Saprospiria</taxon>
        <taxon>Saprospirales</taxon>
        <taxon>Lewinellaceae</taxon>
        <taxon>Neolewinella</taxon>
    </lineage>
</organism>
<dbReference type="AlphaFoldDB" id="A0A5C7FI44"/>
<dbReference type="Pfam" id="PF02384">
    <property type="entry name" value="N6_Mtase"/>
    <property type="match status" value="1"/>
</dbReference>
<dbReference type="Gene3D" id="3.40.50.150">
    <property type="entry name" value="Vaccinia Virus protein VP39"/>
    <property type="match status" value="1"/>
</dbReference>
<dbReference type="InterPro" id="IPR022749">
    <property type="entry name" value="D12N6_MeTrfase_N"/>
</dbReference>
<gene>
    <name evidence="10" type="ORF">FUA23_20095</name>
</gene>
<dbReference type="InterPro" id="IPR029063">
    <property type="entry name" value="SAM-dependent_MTases_sf"/>
</dbReference>
<evidence type="ECO:0000256" key="4">
    <source>
        <dbReference type="ARBA" id="ARBA00022679"/>
    </source>
</evidence>
<dbReference type="SUPFAM" id="SSF53335">
    <property type="entry name" value="S-adenosyl-L-methionine-dependent methyltransferases"/>
    <property type="match status" value="1"/>
</dbReference>
<dbReference type="InterPro" id="IPR003356">
    <property type="entry name" value="DNA_methylase_A-5"/>
</dbReference>
<evidence type="ECO:0000256" key="2">
    <source>
        <dbReference type="ARBA" id="ARBA00011900"/>
    </source>
</evidence>
<comment type="similarity">
    <text evidence="1">Belongs to the N(4)/N(6)-methyltransferase family.</text>
</comment>
<keyword evidence="5" id="KW-0949">S-adenosyl-L-methionine</keyword>
<sequence>MALKKSDLYASIWSAADVLRGGMDASQYKDYVLTLLFMKYVTDRAGRPDSLIELPAQEPPEDKPDATEGYGGSFKDMIYWKGKTGIGQALNQIVARFARHNGLSGSITTANFNDPEKLGKDKEMIDRLSKLIGIFQSDDLDFSGNRAGDDDLLGDAYEYLMRNFATQSGKSKGQFYTPAEVSRIMAAILNVERADSANFTAYDPTCGSGSLLLKVAEVAPVDISIYGQERDIATTGLAVMNMWLHDRPTAVIKQGNTLSDPRFTEVRGGKEMLKRFDVIVANPPFSVKEWSNGFEPESDTYDRFTHFGMPPQKNGDFAFLLHILASLKTGGTAAIVLPHGVLFRGNAEADIRRRLLEAGVIKGIIGLPANLFYGTGIPACLIVMEKSLATGENLSPGPSPGERGDVADVAGGAAAGAVFLLDASKGFRKDGPKNRLRDRDIDRIIEVFNEKREEPGYSRSVPLAEIAANDYNLNLPRYLDSRDEADRQDLEGHLRGGIPQADIDALEKYWRVFPQMRNELFTDLRPGYLRLTDEKPAVENYEEFQAFQTQLTEAFDSWFQSVEADLNGIDEATKPRSFIRHLGTRVRAHYDALPLVDAYAVYQHLMDYWEATLQDDLYTIIASGWTAELAPEMTGSGDKQKVRKGYFTCALLPPEIVRDHFLSPDVEELATLENKIADTEAHLAELLEEEGGEDGLLAEVVNDKGKITKGDLNARRKALKGSRDPEEQEELRALNDYANYEEQRGKFSKAAKALEADTRKRTYARYDTLTPELVQDLVVNHKWYAALQGRISAETTAVGQALNRRLGELATRYDRPLSELETEVEQLSATVNAHLAKMGLTW</sequence>
<protein>
    <recommendedName>
        <fullName evidence="2">site-specific DNA-methyltransferase (adenine-specific)</fullName>
        <ecNumber evidence="2">2.1.1.72</ecNumber>
    </recommendedName>
</protein>
<reference evidence="10 11" key="1">
    <citation type="submission" date="2019-08" db="EMBL/GenBank/DDBJ databases">
        <title>Lewinella sp. strain SSH13 Genome sequencing and assembly.</title>
        <authorList>
            <person name="Kim I."/>
        </authorList>
    </citation>
    <scope>NUCLEOTIDE SEQUENCE [LARGE SCALE GENOMIC DNA]</scope>
    <source>
        <strain evidence="10 11">SSH13</strain>
    </source>
</reference>
<evidence type="ECO:0000256" key="6">
    <source>
        <dbReference type="ARBA" id="ARBA00022747"/>
    </source>
</evidence>
<evidence type="ECO:0000259" key="9">
    <source>
        <dbReference type="Pfam" id="PF12161"/>
    </source>
</evidence>
<keyword evidence="11" id="KW-1185">Reference proteome</keyword>
<dbReference type="GO" id="GO:0009007">
    <property type="term" value="F:site-specific DNA-methyltransferase (adenine-specific) activity"/>
    <property type="evidence" value="ECO:0007669"/>
    <property type="project" value="UniProtKB-EC"/>
</dbReference>
<dbReference type="EMBL" id="VOXD01000043">
    <property type="protein sequence ID" value="TXF85964.1"/>
    <property type="molecule type" value="Genomic_DNA"/>
</dbReference>
<dbReference type="InterPro" id="IPR002052">
    <property type="entry name" value="DNA_methylase_N6_adenine_CS"/>
</dbReference>
<dbReference type="GO" id="GO:0032259">
    <property type="term" value="P:methylation"/>
    <property type="evidence" value="ECO:0007669"/>
    <property type="project" value="UniProtKB-KW"/>
</dbReference>
<keyword evidence="3 10" id="KW-0489">Methyltransferase</keyword>
<dbReference type="GO" id="GO:0008170">
    <property type="term" value="F:N-methyltransferase activity"/>
    <property type="evidence" value="ECO:0007669"/>
    <property type="project" value="InterPro"/>
</dbReference>